<dbReference type="InterPro" id="IPR036890">
    <property type="entry name" value="HATPase_C_sf"/>
</dbReference>
<evidence type="ECO:0000259" key="12">
    <source>
        <dbReference type="PROSITE" id="PS50113"/>
    </source>
</evidence>
<feature type="domain" description="PAS" evidence="11">
    <location>
        <begin position="21"/>
        <end position="91"/>
    </location>
</feature>
<dbReference type="SUPFAM" id="SSF55781">
    <property type="entry name" value="GAF domain-like"/>
    <property type="match status" value="1"/>
</dbReference>
<keyword evidence="3" id="KW-0597">Phosphoprotein</keyword>
<dbReference type="PANTHER" id="PTHR43065:SF10">
    <property type="entry name" value="PEROXIDE STRESS-ACTIVATED HISTIDINE KINASE MAK3"/>
    <property type="match status" value="1"/>
</dbReference>
<keyword evidence="6 13" id="KW-0418">Kinase</keyword>
<keyword evidence="9" id="KW-0175">Coiled coil</keyword>
<accession>A0A975T8V5</accession>
<evidence type="ECO:0000256" key="6">
    <source>
        <dbReference type="ARBA" id="ARBA00022777"/>
    </source>
</evidence>
<evidence type="ECO:0000313" key="13">
    <source>
        <dbReference type="EMBL" id="QXE24381.1"/>
    </source>
</evidence>
<dbReference type="Gene3D" id="3.30.450.40">
    <property type="match status" value="1"/>
</dbReference>
<gene>
    <name evidence="13" type="ORF">B6N60_03086</name>
</gene>
<dbReference type="PROSITE" id="PS50112">
    <property type="entry name" value="PAS"/>
    <property type="match status" value="2"/>
</dbReference>
<dbReference type="SMART" id="SM00091">
    <property type="entry name" value="PAS"/>
    <property type="match status" value="3"/>
</dbReference>
<dbReference type="GO" id="GO:0000155">
    <property type="term" value="F:phosphorelay sensor kinase activity"/>
    <property type="evidence" value="ECO:0007669"/>
    <property type="project" value="InterPro"/>
</dbReference>
<feature type="coiled-coil region" evidence="9">
    <location>
        <begin position="569"/>
        <end position="603"/>
    </location>
</feature>
<dbReference type="SMART" id="SM00387">
    <property type="entry name" value="HATPase_c"/>
    <property type="match status" value="1"/>
</dbReference>
<evidence type="ECO:0000256" key="7">
    <source>
        <dbReference type="ARBA" id="ARBA00022840"/>
    </source>
</evidence>
<reference evidence="13" key="1">
    <citation type="submission" date="2017-04" db="EMBL/GenBank/DDBJ databases">
        <title>Genome deletions in a multicellular cyanobacterial endosymbiont for morphological adaptation in marine diatoms.</title>
        <authorList>
            <person name="Wang Y."/>
            <person name="Gao H."/>
            <person name="Li R."/>
            <person name="Xu X."/>
        </authorList>
    </citation>
    <scope>NUCLEOTIDE SEQUENCE</scope>
    <source>
        <strain evidence="13">FACHB 800</strain>
    </source>
</reference>
<dbReference type="GO" id="GO:0005524">
    <property type="term" value="F:ATP binding"/>
    <property type="evidence" value="ECO:0007669"/>
    <property type="project" value="UniProtKB-KW"/>
</dbReference>
<dbReference type="InterPro" id="IPR005467">
    <property type="entry name" value="His_kinase_dom"/>
</dbReference>
<dbReference type="SMART" id="SM00388">
    <property type="entry name" value="HisKA"/>
    <property type="match status" value="1"/>
</dbReference>
<dbReference type="InterPro" id="IPR003594">
    <property type="entry name" value="HATPase_dom"/>
</dbReference>
<dbReference type="KEGG" id="rsin:B6N60_03086"/>
<sequence length="872" mass="98581">MRTTSYSHTHQEKPDIKPNYSHDFLFQMIDSISDPIIVKDRQHRWILVNKASCKLIGYSSEILIGKSDYDFFSQGDADTLRREDEAVFTRGISQENSVYITDAKGVKHLISRKTSLFQDGVDKEFLVITIQKIIESPLVQPQTHTNLLQQRQAELAEKAALAAFHVEINHAITEGHTLQVTLKLCTQAMVNCLDAAFARIWTLNSEENVLELQASSGIYTHIDGPHGRVPVGMFKIGLIAQERQPHLTNQVLEDPRVGDKEWAKREGMVAFAGYPLILEDNLIGVIAMFSKQPLSESTLEALKLAANEIALGIKRVKTEQALKESERQYRQLVETSQDMIWTLDTQGCWTFVNPAVKDIYGYKPEEIIGHHYSEFEPPEQTLKNLKIFSRILSQESVFHYETVIISKDGRRVNLLCNASVVKDDAGNIVGVTGTATNITELKQAEATVSRNNAILTAQQEASLDAILIIDENRRVASYNNNFSQLWKLPEELINNGDDHQLLEYVLNQLAQPQEFISQVEYLYQHPEENSFDEILLKDGRILDRYSAPVIGSEGDYYGRIWYFRDITGRKQAEVALLESKQQLKNQAQELEEALCQLQRSQTQLIHNEKMSSLGQLVAGVAHEINNPINFINGNIEPASEYTQDLLSLLELYEQEYPQPVARIQELAEDIDLDFLKIDLPRLLSSMKVGADRIREIVLSLRSFSRLDEAEMKDVDIHQGLDSTLMILQNRLKGSDRYAKIEVIKDYGQLPPVECYPGQLNQVFMNLLANAIDALDEIRTTEKTPTINIRTQLADHNQVTISIADNGIGISEKIKKRIFDPFFTTKSVGKGTGMGLAISHQIITEKHGGSLQCVANPQRGTEFIIKIPISQER</sequence>
<dbReference type="Pfam" id="PF00989">
    <property type="entry name" value="PAS"/>
    <property type="match status" value="1"/>
</dbReference>
<keyword evidence="14" id="KW-1185">Reference proteome</keyword>
<dbReference type="Gene3D" id="3.30.450.20">
    <property type="entry name" value="PAS domain"/>
    <property type="match status" value="3"/>
</dbReference>
<dbReference type="PROSITE" id="PS50113">
    <property type="entry name" value="PAC"/>
    <property type="match status" value="2"/>
</dbReference>
<name>A0A975T8V5_9NOST</name>
<evidence type="ECO:0000256" key="5">
    <source>
        <dbReference type="ARBA" id="ARBA00022741"/>
    </source>
</evidence>
<dbReference type="InterPro" id="IPR004358">
    <property type="entry name" value="Sig_transdc_His_kin-like_C"/>
</dbReference>
<dbReference type="Pfam" id="PF13426">
    <property type="entry name" value="PAS_9"/>
    <property type="match status" value="1"/>
</dbReference>
<dbReference type="Proteomes" id="UP000683511">
    <property type="component" value="Chromosome"/>
</dbReference>
<dbReference type="PRINTS" id="PR00344">
    <property type="entry name" value="BCTRLSENSOR"/>
</dbReference>
<evidence type="ECO:0000256" key="3">
    <source>
        <dbReference type="ARBA" id="ARBA00022553"/>
    </source>
</evidence>
<dbReference type="CDD" id="cd00082">
    <property type="entry name" value="HisKA"/>
    <property type="match status" value="1"/>
</dbReference>
<dbReference type="Pfam" id="PF02518">
    <property type="entry name" value="HATPase_c"/>
    <property type="match status" value="1"/>
</dbReference>
<keyword evidence="8" id="KW-0902">Two-component regulatory system</keyword>
<dbReference type="SMART" id="SM00065">
    <property type="entry name" value="GAF"/>
    <property type="match status" value="1"/>
</dbReference>
<dbReference type="Gene3D" id="3.30.565.10">
    <property type="entry name" value="Histidine kinase-like ATPase, C-terminal domain"/>
    <property type="match status" value="1"/>
</dbReference>
<dbReference type="InterPro" id="IPR013767">
    <property type="entry name" value="PAS_fold"/>
</dbReference>
<dbReference type="EC" id="2.7.13.3" evidence="2"/>
<dbReference type="PROSITE" id="PS50109">
    <property type="entry name" value="HIS_KIN"/>
    <property type="match status" value="1"/>
</dbReference>
<keyword evidence="4" id="KW-0808">Transferase</keyword>
<dbReference type="InterPro" id="IPR013656">
    <property type="entry name" value="PAS_4"/>
</dbReference>
<protein>
    <recommendedName>
        <fullName evidence="2">histidine kinase</fullName>
        <ecNumber evidence="2">2.7.13.3</ecNumber>
    </recommendedName>
</protein>
<dbReference type="Pfam" id="PF13185">
    <property type="entry name" value="GAF_2"/>
    <property type="match status" value="1"/>
</dbReference>
<dbReference type="InterPro" id="IPR035965">
    <property type="entry name" value="PAS-like_dom_sf"/>
</dbReference>
<dbReference type="InterPro" id="IPR003661">
    <property type="entry name" value="HisK_dim/P_dom"/>
</dbReference>
<evidence type="ECO:0000313" key="14">
    <source>
        <dbReference type="Proteomes" id="UP000683511"/>
    </source>
</evidence>
<evidence type="ECO:0000256" key="8">
    <source>
        <dbReference type="ARBA" id="ARBA00023012"/>
    </source>
</evidence>
<evidence type="ECO:0000256" key="9">
    <source>
        <dbReference type="SAM" id="Coils"/>
    </source>
</evidence>
<feature type="domain" description="Histidine kinase" evidence="10">
    <location>
        <begin position="619"/>
        <end position="870"/>
    </location>
</feature>
<feature type="domain" description="PAC" evidence="12">
    <location>
        <begin position="525"/>
        <end position="578"/>
    </location>
</feature>
<dbReference type="Pfam" id="PF08448">
    <property type="entry name" value="PAS_4"/>
    <property type="match status" value="1"/>
</dbReference>
<organism evidence="13 14">
    <name type="scientific">Richelia sinica FACHB-800</name>
    <dbReference type="NCBI Taxonomy" id="1357546"/>
    <lineage>
        <taxon>Bacteria</taxon>
        <taxon>Bacillati</taxon>
        <taxon>Cyanobacteriota</taxon>
        <taxon>Cyanophyceae</taxon>
        <taxon>Nostocales</taxon>
        <taxon>Nostocaceae</taxon>
        <taxon>Richelia</taxon>
    </lineage>
</organism>
<keyword evidence="5" id="KW-0547">Nucleotide-binding</keyword>
<dbReference type="InterPro" id="IPR029016">
    <property type="entry name" value="GAF-like_dom_sf"/>
</dbReference>
<dbReference type="InterPro" id="IPR000700">
    <property type="entry name" value="PAS-assoc_C"/>
</dbReference>
<evidence type="ECO:0000256" key="4">
    <source>
        <dbReference type="ARBA" id="ARBA00022679"/>
    </source>
</evidence>
<evidence type="ECO:0000256" key="2">
    <source>
        <dbReference type="ARBA" id="ARBA00012438"/>
    </source>
</evidence>
<comment type="catalytic activity">
    <reaction evidence="1">
        <text>ATP + protein L-histidine = ADP + protein N-phospho-L-histidine.</text>
        <dbReference type="EC" id="2.7.13.3"/>
    </reaction>
</comment>
<dbReference type="EMBL" id="CP021056">
    <property type="protein sequence ID" value="QXE24381.1"/>
    <property type="molecule type" value="Genomic_DNA"/>
</dbReference>
<dbReference type="Gene3D" id="1.10.287.130">
    <property type="match status" value="1"/>
</dbReference>
<dbReference type="AlphaFoldDB" id="A0A975T8V5"/>
<dbReference type="RefSeq" id="WP_190601270.1">
    <property type="nucleotide sequence ID" value="NZ_CP021056.1"/>
</dbReference>
<proteinExistence type="predicted"/>
<dbReference type="NCBIfam" id="TIGR00229">
    <property type="entry name" value="sensory_box"/>
    <property type="match status" value="2"/>
</dbReference>
<dbReference type="InterPro" id="IPR000014">
    <property type="entry name" value="PAS"/>
</dbReference>
<dbReference type="SUPFAM" id="SSF47384">
    <property type="entry name" value="Homodimeric domain of signal transducing histidine kinase"/>
    <property type="match status" value="1"/>
</dbReference>
<dbReference type="InterPro" id="IPR036097">
    <property type="entry name" value="HisK_dim/P_sf"/>
</dbReference>
<evidence type="ECO:0000256" key="1">
    <source>
        <dbReference type="ARBA" id="ARBA00000085"/>
    </source>
</evidence>
<dbReference type="InterPro" id="IPR003018">
    <property type="entry name" value="GAF"/>
</dbReference>
<evidence type="ECO:0000259" key="10">
    <source>
        <dbReference type="PROSITE" id="PS50109"/>
    </source>
</evidence>
<dbReference type="GO" id="GO:0006355">
    <property type="term" value="P:regulation of DNA-templated transcription"/>
    <property type="evidence" value="ECO:0007669"/>
    <property type="project" value="InterPro"/>
</dbReference>
<keyword evidence="7" id="KW-0067">ATP-binding</keyword>
<dbReference type="SUPFAM" id="SSF55785">
    <property type="entry name" value="PYP-like sensor domain (PAS domain)"/>
    <property type="match status" value="3"/>
</dbReference>
<dbReference type="PANTHER" id="PTHR43065">
    <property type="entry name" value="SENSOR HISTIDINE KINASE"/>
    <property type="match status" value="1"/>
</dbReference>
<feature type="domain" description="PAC" evidence="12">
    <location>
        <begin position="398"/>
        <end position="450"/>
    </location>
</feature>
<feature type="domain" description="PAS" evidence="11">
    <location>
        <begin position="325"/>
        <end position="395"/>
    </location>
</feature>
<dbReference type="CDD" id="cd00130">
    <property type="entry name" value="PAS"/>
    <property type="match status" value="2"/>
</dbReference>
<evidence type="ECO:0000259" key="11">
    <source>
        <dbReference type="PROSITE" id="PS50112"/>
    </source>
</evidence>
<dbReference type="SUPFAM" id="SSF55874">
    <property type="entry name" value="ATPase domain of HSP90 chaperone/DNA topoisomerase II/histidine kinase"/>
    <property type="match status" value="1"/>
</dbReference>